<name>A0ABN7KAB5_9BACT</name>
<dbReference type="RefSeq" id="WP_229933310.1">
    <property type="nucleotide sequence ID" value="NZ_CAJHOF010000016.1"/>
</dbReference>
<dbReference type="EMBL" id="CAJHOF010000016">
    <property type="protein sequence ID" value="CAD7289434.1"/>
    <property type="molecule type" value="Genomic_DNA"/>
</dbReference>
<protein>
    <recommendedName>
        <fullName evidence="3">DUF2157 domain-containing protein</fullName>
    </recommendedName>
</protein>
<evidence type="ECO:0000313" key="1">
    <source>
        <dbReference type="EMBL" id="CAD7289434.1"/>
    </source>
</evidence>
<evidence type="ECO:0008006" key="3">
    <source>
        <dbReference type="Google" id="ProtNLM"/>
    </source>
</evidence>
<evidence type="ECO:0000313" key="2">
    <source>
        <dbReference type="Proteomes" id="UP000789803"/>
    </source>
</evidence>
<keyword evidence="2" id="KW-1185">Reference proteome</keyword>
<proteinExistence type="predicted"/>
<reference evidence="1 2" key="1">
    <citation type="submission" date="2020-11" db="EMBL/GenBank/DDBJ databases">
        <authorList>
            <person name="Peeters C."/>
        </authorList>
    </citation>
    <scope>NUCLEOTIDE SEQUENCE [LARGE SCALE GENOMIC DNA]</scope>
    <source>
        <strain evidence="1 2">LMG 7974</strain>
    </source>
</reference>
<comment type="caution">
    <text evidence="1">The sequence shown here is derived from an EMBL/GenBank/DDBJ whole genome shotgun (WGS) entry which is preliminary data.</text>
</comment>
<accession>A0ABN7KAB5</accession>
<sequence>MKFIHKSFLKNEVKQWEKDGIITDDQAEKILAIYNIKSDENSSILTLLAYLFFGLSLLV</sequence>
<organism evidence="1 2">
    <name type="scientific">Campylobacter majalis</name>
    <dbReference type="NCBI Taxonomy" id="2790656"/>
    <lineage>
        <taxon>Bacteria</taxon>
        <taxon>Pseudomonadati</taxon>
        <taxon>Campylobacterota</taxon>
        <taxon>Epsilonproteobacteria</taxon>
        <taxon>Campylobacterales</taxon>
        <taxon>Campylobacteraceae</taxon>
        <taxon>Campylobacter</taxon>
    </lineage>
</organism>
<gene>
    <name evidence="1" type="ORF">LMG7974_01523</name>
</gene>
<dbReference type="Proteomes" id="UP000789803">
    <property type="component" value="Unassembled WGS sequence"/>
</dbReference>